<sequence length="80" mass="8875">MSVDRNTPELKAWYAVLDDQSYRLESPDAYHQALVSLAQALLDDGAIEWDDWLALKAMADEANTHAIEAAVEAKVDDPDT</sequence>
<dbReference type="GeneID" id="87481468"/>
<reference evidence="1 2" key="1">
    <citation type="submission" date="2018-11" db="EMBL/GenBank/DDBJ databases">
        <title>Genomic analyses of the natural microbiome of Caenorhabditis elegans.</title>
        <authorList>
            <person name="Samuel B."/>
        </authorList>
    </citation>
    <scope>NUCLEOTIDE SEQUENCE [LARGE SCALE GENOMIC DNA]</scope>
    <source>
        <strain evidence="1 2">BIGb0473</strain>
    </source>
</reference>
<comment type="caution">
    <text evidence="1">The sequence shown here is derived from an EMBL/GenBank/DDBJ whole genome shotgun (WGS) entry which is preliminary data.</text>
</comment>
<name>A0A9X8EQF6_PSEPU</name>
<protein>
    <submittedName>
        <fullName evidence="1">Uncharacterized protein</fullName>
    </submittedName>
</protein>
<evidence type="ECO:0000313" key="2">
    <source>
        <dbReference type="Proteomes" id="UP000269115"/>
    </source>
</evidence>
<accession>A0A9X8EQF6</accession>
<dbReference type="RefSeq" id="WP_054915353.1">
    <property type="nucleotide sequence ID" value="NZ_LKGZ01000004.1"/>
</dbReference>
<dbReference type="Proteomes" id="UP000269115">
    <property type="component" value="Unassembled WGS sequence"/>
</dbReference>
<organism evidence="1 2">
    <name type="scientific">Pseudomonas putida</name>
    <name type="common">Arthrobacter siderocapsulatus</name>
    <dbReference type="NCBI Taxonomy" id="303"/>
    <lineage>
        <taxon>Bacteria</taxon>
        <taxon>Pseudomonadati</taxon>
        <taxon>Pseudomonadota</taxon>
        <taxon>Gammaproteobacteria</taxon>
        <taxon>Pseudomonadales</taxon>
        <taxon>Pseudomonadaceae</taxon>
        <taxon>Pseudomonas</taxon>
    </lineage>
</organism>
<dbReference type="AlphaFoldDB" id="A0A9X8EQF6"/>
<proteinExistence type="predicted"/>
<evidence type="ECO:0000313" key="1">
    <source>
        <dbReference type="EMBL" id="ROQ53396.1"/>
    </source>
</evidence>
<gene>
    <name evidence="1" type="ORF">EDF85_1154</name>
</gene>
<dbReference type="EMBL" id="RJUR01000011">
    <property type="protein sequence ID" value="ROQ53396.1"/>
    <property type="molecule type" value="Genomic_DNA"/>
</dbReference>